<dbReference type="SMART" id="SM00774">
    <property type="entry name" value="WRKY"/>
    <property type="match status" value="1"/>
</dbReference>
<organism evidence="8 9">
    <name type="scientific">Amborella trichopoda</name>
    <dbReference type="NCBI Taxonomy" id="13333"/>
    <lineage>
        <taxon>Eukaryota</taxon>
        <taxon>Viridiplantae</taxon>
        <taxon>Streptophyta</taxon>
        <taxon>Embryophyta</taxon>
        <taxon>Tracheophyta</taxon>
        <taxon>Spermatophyta</taxon>
        <taxon>Magnoliopsida</taxon>
        <taxon>Amborellales</taxon>
        <taxon>Amborellaceae</taxon>
        <taxon>Amborella</taxon>
    </lineage>
</organism>
<evidence type="ECO:0000313" key="8">
    <source>
        <dbReference type="EMBL" id="ERN03839.1"/>
    </source>
</evidence>
<dbReference type="OMA" id="HESPCII"/>
<evidence type="ECO:0000313" key="9">
    <source>
        <dbReference type="Proteomes" id="UP000017836"/>
    </source>
</evidence>
<dbReference type="PANTHER" id="PTHR31221">
    <property type="entry name" value="WRKY TRANSCRIPTION FACTOR PROTEIN 1-RELATED"/>
    <property type="match status" value="1"/>
</dbReference>
<feature type="region of interest" description="Disordered" evidence="6">
    <location>
        <begin position="35"/>
        <end position="81"/>
    </location>
</feature>
<dbReference type="GO" id="GO:0006355">
    <property type="term" value="P:regulation of DNA-templated transcription"/>
    <property type="evidence" value="ECO:0000318"/>
    <property type="project" value="GO_Central"/>
</dbReference>
<dbReference type="Pfam" id="PF03106">
    <property type="entry name" value="WRKY"/>
    <property type="match status" value="1"/>
</dbReference>
<evidence type="ECO:0000256" key="4">
    <source>
        <dbReference type="ARBA" id="ARBA00023163"/>
    </source>
</evidence>
<dbReference type="EMBL" id="KI394330">
    <property type="protein sequence ID" value="ERN03839.1"/>
    <property type="molecule type" value="Genomic_DNA"/>
</dbReference>
<sequence length="205" mass="23011">MSNPFFRQPNMPEFFPESDDQFPFQLSDYLVLEEGSDDSSGLKSPEDLCPSNDMQFKTPACLPESGANSGQGVSDSSNSKLGTKKLKKMKVENGVRVAFRTQSDVEILDDGYRWRKYGKKSVKNSPNPRNYYRCSNGGCPVKKKVERDAKDSAFVITSYEGRHNHTCPCVIYYTAPQPFLDYASSPEMHLLMQSAVAFQGPYVIT</sequence>
<keyword evidence="2" id="KW-0805">Transcription regulation</keyword>
<dbReference type="KEGG" id="atr:18431990"/>
<dbReference type="AlphaFoldDB" id="W1P843"/>
<keyword evidence="9" id="KW-1185">Reference proteome</keyword>
<dbReference type="GO" id="GO:0003700">
    <property type="term" value="F:DNA-binding transcription factor activity"/>
    <property type="evidence" value="ECO:0000318"/>
    <property type="project" value="GO_Central"/>
</dbReference>
<dbReference type="HOGENOM" id="CLU_073202_3_0_1"/>
<dbReference type="InterPro" id="IPR044810">
    <property type="entry name" value="WRKY_plant"/>
</dbReference>
<keyword evidence="5" id="KW-0539">Nucleus</keyword>
<keyword evidence="4" id="KW-0804">Transcription</keyword>
<feature type="domain" description="WRKY" evidence="7">
    <location>
        <begin position="103"/>
        <end position="168"/>
    </location>
</feature>
<evidence type="ECO:0000259" key="7">
    <source>
        <dbReference type="PROSITE" id="PS50811"/>
    </source>
</evidence>
<reference evidence="9" key="1">
    <citation type="journal article" date="2013" name="Science">
        <title>The Amborella genome and the evolution of flowering plants.</title>
        <authorList>
            <consortium name="Amborella Genome Project"/>
        </authorList>
    </citation>
    <scope>NUCLEOTIDE SEQUENCE [LARGE SCALE GENOMIC DNA]</scope>
</reference>
<feature type="compositionally biased region" description="Polar residues" evidence="6">
    <location>
        <begin position="66"/>
        <end position="79"/>
    </location>
</feature>
<dbReference type="Gramene" id="ERN03839">
    <property type="protein sequence ID" value="ERN03839"/>
    <property type="gene ID" value="AMTR_s00078p00145410"/>
</dbReference>
<evidence type="ECO:0000256" key="3">
    <source>
        <dbReference type="ARBA" id="ARBA00023125"/>
    </source>
</evidence>
<evidence type="ECO:0000256" key="5">
    <source>
        <dbReference type="ARBA" id="ARBA00023242"/>
    </source>
</evidence>
<dbReference type="Gene3D" id="2.20.25.80">
    <property type="entry name" value="WRKY domain"/>
    <property type="match status" value="1"/>
</dbReference>
<evidence type="ECO:0000256" key="2">
    <source>
        <dbReference type="ARBA" id="ARBA00023015"/>
    </source>
</evidence>
<evidence type="ECO:0000256" key="1">
    <source>
        <dbReference type="ARBA" id="ARBA00004123"/>
    </source>
</evidence>
<dbReference type="OrthoDB" id="693960at2759"/>
<proteinExistence type="predicted"/>
<dbReference type="GO" id="GO:0005634">
    <property type="term" value="C:nucleus"/>
    <property type="evidence" value="ECO:0000318"/>
    <property type="project" value="GO_Central"/>
</dbReference>
<dbReference type="SUPFAM" id="SSF118290">
    <property type="entry name" value="WRKY DNA-binding domain"/>
    <property type="match status" value="1"/>
</dbReference>
<dbReference type="PANTHER" id="PTHR31221:SF283">
    <property type="entry name" value="WRKY DOMAIN-CONTAINING PROTEIN"/>
    <property type="match status" value="1"/>
</dbReference>
<dbReference type="eggNOG" id="ENOG502S01U">
    <property type="taxonomic scope" value="Eukaryota"/>
</dbReference>
<dbReference type="InterPro" id="IPR036576">
    <property type="entry name" value="WRKY_dom_sf"/>
</dbReference>
<keyword evidence="3" id="KW-0238">DNA-binding</keyword>
<name>W1P843_AMBTC</name>
<feature type="region of interest" description="Disordered" evidence="6">
    <location>
        <begin position="1"/>
        <end position="20"/>
    </location>
</feature>
<gene>
    <name evidence="8" type="ORF">AMTR_s00078p00145410</name>
</gene>
<protein>
    <recommendedName>
        <fullName evidence="7">WRKY domain-containing protein</fullName>
    </recommendedName>
</protein>
<dbReference type="GO" id="GO:0000976">
    <property type="term" value="F:transcription cis-regulatory region binding"/>
    <property type="evidence" value="ECO:0000318"/>
    <property type="project" value="GO_Central"/>
</dbReference>
<comment type="subcellular location">
    <subcellularLocation>
        <location evidence="1">Nucleus</location>
    </subcellularLocation>
</comment>
<dbReference type="InterPro" id="IPR003657">
    <property type="entry name" value="WRKY_dom"/>
</dbReference>
<dbReference type="PROSITE" id="PS50811">
    <property type="entry name" value="WRKY"/>
    <property type="match status" value="1"/>
</dbReference>
<evidence type="ECO:0000256" key="6">
    <source>
        <dbReference type="SAM" id="MobiDB-lite"/>
    </source>
</evidence>
<dbReference type="FunFam" id="2.20.25.80:FF:000003">
    <property type="entry name" value="WRKY transcription factor 57"/>
    <property type="match status" value="1"/>
</dbReference>
<accession>W1P843</accession>
<dbReference type="Proteomes" id="UP000017836">
    <property type="component" value="Unassembled WGS sequence"/>
</dbReference>